<sequence>MTAWDEVRAAIEAGDSPRTAALVKGFTPAERRAVARELPGFLRASRDQWGVLYRVKAAPLRVAGAGCLGGAAATASWLCRDELRPWSFRDGALRRLVAETLDALADRPAEWRLDVAHRIAGRLRPATAEGEQYHWRLAAELAFGADGTPPAGDAFVLGWIRWTELGTLERDPFLDELVPRLFEAEGAGAVLELQGTGGWVPRLVALSAAGRVKRETLLDGCVSRFLRGGRAQELRWFTVLYDALEPTPQEAAARGRDLARVLPASPGKVAELALREIRRADEAAPLEPALFAEAAEAVLFRPEKKLVRAALTWLDRTARKHDRVDATLLALTTAFGQEAFDLRERAVKVAARHLDRAADATRSAVRDAAAALPAELRDPLGAGGDGAGDGPEPVAELPPYLPSGQPPQPISSPAELAGEVVRLARTWQVDWAETERLLAGLVAFAHREPERISAAFEHAVGPESHWAFHWGGGEFSDYTSTWLWSALRAVLHPGSRKTPRAVRSTDSVRRPVPHQVLLHRMWELTGLVGTVPVLLATPTTANGQIDPAELVARLETLEAAGLRAGPVDLEQALLRLPREIDAATVRRAGALSSPDGRAAAAWMAVGGLPEPTVTCAALPLPENSYRVSQGSDGPSEWLLATVTADGVAGLAAKLCRYPENGRWLRMPQTVFHDSIGWWPAIMPSHPEVIAAHLLPHLIRGTEQRMGQGGLLLGLAEGDGPAGAATAAALCCGLGARAAEERSGAVDALLVLAARGRLPAAELGRALGVLVTQQNVKLNRVTGALREAARGGAHAGVWSAVAAALPALLPAAGERAPAGLPDLVALGAETAPLAGARGEVPGLAAVAARGGTSRLVRESARLNRLLTGG</sequence>
<keyword evidence="3" id="KW-1185">Reference proteome</keyword>
<dbReference type="OrthoDB" id="3245799at2"/>
<feature type="region of interest" description="Disordered" evidence="1">
    <location>
        <begin position="376"/>
        <end position="413"/>
    </location>
</feature>
<dbReference type="EMBL" id="QLYX01000017">
    <property type="protein sequence ID" value="RAY11701.1"/>
    <property type="molecule type" value="Genomic_DNA"/>
</dbReference>
<evidence type="ECO:0000313" key="2">
    <source>
        <dbReference type="EMBL" id="RAY11701.1"/>
    </source>
</evidence>
<accession>A0A365GY06</accession>
<dbReference type="AlphaFoldDB" id="A0A365GY06"/>
<organism evidence="2 3">
    <name type="scientific">Actinomadura craniellae</name>
    <dbReference type="NCBI Taxonomy" id="2231787"/>
    <lineage>
        <taxon>Bacteria</taxon>
        <taxon>Bacillati</taxon>
        <taxon>Actinomycetota</taxon>
        <taxon>Actinomycetes</taxon>
        <taxon>Streptosporangiales</taxon>
        <taxon>Thermomonosporaceae</taxon>
        <taxon>Actinomadura</taxon>
    </lineage>
</organism>
<protein>
    <recommendedName>
        <fullName evidence="4">Secreted protein</fullName>
    </recommendedName>
</protein>
<dbReference type="RefSeq" id="WP_111871279.1">
    <property type="nucleotide sequence ID" value="NZ_QLYX01000017.1"/>
</dbReference>
<evidence type="ECO:0000313" key="3">
    <source>
        <dbReference type="Proteomes" id="UP000251891"/>
    </source>
</evidence>
<evidence type="ECO:0008006" key="4">
    <source>
        <dbReference type="Google" id="ProtNLM"/>
    </source>
</evidence>
<proteinExistence type="predicted"/>
<dbReference type="Proteomes" id="UP000251891">
    <property type="component" value="Unassembled WGS sequence"/>
</dbReference>
<name>A0A365GY06_9ACTN</name>
<gene>
    <name evidence="2" type="ORF">DPM19_29215</name>
</gene>
<feature type="compositionally biased region" description="Pro residues" evidence="1">
    <location>
        <begin position="399"/>
        <end position="410"/>
    </location>
</feature>
<evidence type="ECO:0000256" key="1">
    <source>
        <dbReference type="SAM" id="MobiDB-lite"/>
    </source>
</evidence>
<reference evidence="2 3" key="1">
    <citation type="submission" date="2018-06" db="EMBL/GenBank/DDBJ databases">
        <title>Actinomadura craniellae sp. nov. isolated from marine sponge Craniella sp.</title>
        <authorList>
            <person name="Li L."/>
            <person name="Xu Q.H."/>
            <person name="Lin H.W."/>
            <person name="Lu Y.H."/>
        </authorList>
    </citation>
    <scope>NUCLEOTIDE SEQUENCE [LARGE SCALE GENOMIC DNA]</scope>
    <source>
        <strain evidence="2 3">LHW63021</strain>
    </source>
</reference>
<comment type="caution">
    <text evidence="2">The sequence shown here is derived from an EMBL/GenBank/DDBJ whole genome shotgun (WGS) entry which is preliminary data.</text>
</comment>